<proteinExistence type="predicted"/>
<dbReference type="Pfam" id="PF13517">
    <property type="entry name" value="FG-GAP_3"/>
    <property type="match status" value="3"/>
</dbReference>
<evidence type="ECO:0000313" key="3">
    <source>
        <dbReference type="EMBL" id="GAA4367225.1"/>
    </source>
</evidence>
<reference evidence="4" key="1">
    <citation type="journal article" date="2019" name="Int. J. Syst. Evol. Microbiol.">
        <title>The Global Catalogue of Microorganisms (GCM) 10K type strain sequencing project: providing services to taxonomists for standard genome sequencing and annotation.</title>
        <authorList>
            <consortium name="The Broad Institute Genomics Platform"/>
            <consortium name="The Broad Institute Genome Sequencing Center for Infectious Disease"/>
            <person name="Wu L."/>
            <person name="Ma J."/>
        </authorList>
    </citation>
    <scope>NUCLEOTIDE SEQUENCE [LARGE SCALE GENOMIC DNA]</scope>
    <source>
        <strain evidence="4">JCM 17923</strain>
    </source>
</reference>
<evidence type="ECO:0000259" key="2">
    <source>
        <dbReference type="Pfam" id="PF18962"/>
    </source>
</evidence>
<organism evidence="3 4">
    <name type="scientific">Hymenobacter saemangeumensis</name>
    <dbReference type="NCBI Taxonomy" id="1084522"/>
    <lineage>
        <taxon>Bacteria</taxon>
        <taxon>Pseudomonadati</taxon>
        <taxon>Bacteroidota</taxon>
        <taxon>Cytophagia</taxon>
        <taxon>Cytophagales</taxon>
        <taxon>Hymenobacteraceae</taxon>
        <taxon>Hymenobacter</taxon>
    </lineage>
</organism>
<dbReference type="EMBL" id="BAABGZ010000077">
    <property type="protein sequence ID" value="GAA4367225.1"/>
    <property type="molecule type" value="Genomic_DNA"/>
</dbReference>
<keyword evidence="1" id="KW-0732">Signal</keyword>
<dbReference type="Pfam" id="PF18962">
    <property type="entry name" value="Por_Secre_tail"/>
    <property type="match status" value="1"/>
</dbReference>
<dbReference type="Proteomes" id="UP001501153">
    <property type="component" value="Unassembled WGS sequence"/>
</dbReference>
<dbReference type="InterPro" id="IPR013517">
    <property type="entry name" value="FG-GAP"/>
</dbReference>
<dbReference type="InterPro" id="IPR026444">
    <property type="entry name" value="Secre_tail"/>
</dbReference>
<dbReference type="NCBIfam" id="TIGR04183">
    <property type="entry name" value="Por_Secre_tail"/>
    <property type="match status" value="1"/>
</dbReference>
<evidence type="ECO:0000313" key="4">
    <source>
        <dbReference type="Proteomes" id="UP001501153"/>
    </source>
</evidence>
<dbReference type="Gene3D" id="2.130.10.130">
    <property type="entry name" value="Integrin alpha, N-terminal"/>
    <property type="match status" value="3"/>
</dbReference>
<accession>A0ABP8IRP6</accession>
<evidence type="ECO:0000256" key="1">
    <source>
        <dbReference type="ARBA" id="ARBA00022729"/>
    </source>
</evidence>
<feature type="domain" description="Secretion system C-terminal sorting" evidence="2">
    <location>
        <begin position="683"/>
        <end position="752"/>
    </location>
</feature>
<gene>
    <name evidence="3" type="ORF">GCM10023185_38920</name>
</gene>
<sequence length="753" mass="80176">MGLLGAGLAAQAQPGTEFGFEFRPAAKVVQGADTLRHAWAGGMNTPQFSNIDLNNDGQSDLFVFERESSRIYTFLNQPGAGGSGRRWVYAPQYASLFPRDLNSWALLRDYDCDGRPDLFTDNQSDVRVFRNVPGPNGLPSFTLASNQIRFTYGTGSANLVVGGYNMPALADVNGDGKLDIVTYDFFGSTVMELYFNTSPGTCGGALTFTQASSYWGMIEACGGCASYRENGQPCVTVPRRPLHTPGHNILLLDLDGDGDQDVIDGLDGCPELVRLLNQGNSQTASFRTAAATASFPAASPVRINTFPAAYSVDVNFDGRADLLAAPNMLDNLADRASLRSNVLQYTNTASSGPPVFSAAGVFLQPDMLDVSEGAAPAFGDLSGDGLPDMLIGNLGDNAGGVYRASLAYYRNVGTRTQPIFSLVTNDYLSIHGLGYEGLKPAIVDLNRDGRPDLAFSGWYAGGNEIFYLLNTAAAGQPAAFNLASINTFKGRGPAGSGILPYARNDKPCFTDVDNDGYVDLLIGTNEVREPGMSLRYFRNRGRGPLDSVFVLADNDFGRIRANGARPFNLSPTVADFDGDGHPDLLTTDNTGILRMFANFRSQSNVFLERTDLLYSSVTAQYEATALGRGFSIHTNLAAADVNGDGAPELFLGLQTGGVLSYATRNRSATGTRTEAARALALSVYPNPAAEAATVETAAPTRISLLDLTGRVLRAAGPAQRRHTLALSGLAPGIYLVRAEGSDGAVAVQRLMVR</sequence>
<name>A0ABP8IRP6_9BACT</name>
<dbReference type="PANTHER" id="PTHR44103">
    <property type="entry name" value="PROPROTEIN CONVERTASE P"/>
    <property type="match status" value="1"/>
</dbReference>
<keyword evidence="4" id="KW-1185">Reference proteome</keyword>
<protein>
    <recommendedName>
        <fullName evidence="2">Secretion system C-terminal sorting domain-containing protein</fullName>
    </recommendedName>
</protein>
<dbReference type="SUPFAM" id="SSF69318">
    <property type="entry name" value="Integrin alpha N-terminal domain"/>
    <property type="match status" value="2"/>
</dbReference>
<dbReference type="InterPro" id="IPR028994">
    <property type="entry name" value="Integrin_alpha_N"/>
</dbReference>
<comment type="caution">
    <text evidence="3">The sequence shown here is derived from an EMBL/GenBank/DDBJ whole genome shotgun (WGS) entry which is preliminary data.</text>
</comment>
<dbReference type="PANTHER" id="PTHR44103:SF1">
    <property type="entry name" value="PROPROTEIN CONVERTASE P"/>
    <property type="match status" value="1"/>
</dbReference>